<evidence type="ECO:0000256" key="8">
    <source>
        <dbReference type="RuleBase" id="RU366055"/>
    </source>
</evidence>
<feature type="region of interest" description="Disordered" evidence="9">
    <location>
        <begin position="146"/>
        <end position="169"/>
    </location>
</feature>
<name>A0ABR7CJS9_9BACT</name>
<dbReference type="EMBL" id="JACOOK010000001">
    <property type="protein sequence ID" value="MBC5615911.1"/>
    <property type="molecule type" value="Genomic_DNA"/>
</dbReference>
<dbReference type="InterPro" id="IPR020821">
    <property type="entry name" value="ENPP1-3/EXOG-like_nuc-like"/>
</dbReference>
<dbReference type="SMART" id="SM00892">
    <property type="entry name" value="Endonuclease_NS"/>
    <property type="match status" value="1"/>
</dbReference>
<keyword evidence="6 8" id="KW-0378">Hydrolase</keyword>
<dbReference type="InterPro" id="IPR044925">
    <property type="entry name" value="His-Me_finger_sf"/>
</dbReference>
<keyword evidence="13" id="KW-1185">Reference proteome</keyword>
<dbReference type="PROSITE" id="PS01070">
    <property type="entry name" value="NUCLEASE_NON_SPEC"/>
    <property type="match status" value="1"/>
</dbReference>
<evidence type="ECO:0000256" key="7">
    <source>
        <dbReference type="ARBA" id="ARBA00022842"/>
    </source>
</evidence>
<keyword evidence="4 8" id="KW-0479">Metal-binding</keyword>
<dbReference type="Pfam" id="PF01223">
    <property type="entry name" value="Endonuclease_NS"/>
    <property type="match status" value="1"/>
</dbReference>
<evidence type="ECO:0000256" key="5">
    <source>
        <dbReference type="ARBA" id="ARBA00022759"/>
    </source>
</evidence>
<gene>
    <name evidence="12" type="ORF">H8S08_02600</name>
</gene>
<evidence type="ECO:0000259" key="10">
    <source>
        <dbReference type="SMART" id="SM00477"/>
    </source>
</evidence>
<keyword evidence="3 8" id="KW-0540">Nuclease</keyword>
<dbReference type="RefSeq" id="WP_101571279.1">
    <property type="nucleotide sequence ID" value="NZ_JACOOK010000001.1"/>
</dbReference>
<dbReference type="PANTHER" id="PTHR13966:SF5">
    <property type="entry name" value="ENDONUCLEASE G, MITOCHONDRIAL"/>
    <property type="match status" value="1"/>
</dbReference>
<sequence length="290" mass="32676">MKKRTPIKISRQTHWKIVLLLVLAIVVLAIVSQVVAVRPWTGGRQAERGARSGGSPETDPEILACPFFANDEFVVRCPEGRYTMLYDTAYRQAAWVAYLLTRRDVSGKGVKRSGVFKSDPEVIARGWPSAADRDYTGSGFDRGHLLPSADRNDTPQENGATFRLSNVSPQRPGLNRGTWRRLEERVRRWAARYDSLYIVTGGELTPSLRRIRGGVGIPQRFFKTILARDGGTFRAIAFLIPNTERPAGDCFRYAISVDSLERVLGMDFYSALPDSVEMRVEASFDRSFWR</sequence>
<evidence type="ECO:0000313" key="12">
    <source>
        <dbReference type="EMBL" id="MBC5615911.1"/>
    </source>
</evidence>
<feature type="compositionally biased region" description="Polar residues" evidence="9">
    <location>
        <begin position="155"/>
        <end position="169"/>
    </location>
</feature>
<dbReference type="CDD" id="cd00091">
    <property type="entry name" value="NUC"/>
    <property type="match status" value="1"/>
</dbReference>
<proteinExistence type="inferred from homology"/>
<dbReference type="InterPro" id="IPR040255">
    <property type="entry name" value="Non-specific_endonuclease"/>
</dbReference>
<evidence type="ECO:0000256" key="9">
    <source>
        <dbReference type="SAM" id="MobiDB-lite"/>
    </source>
</evidence>
<feature type="domain" description="DNA/RNA non-specific endonuclease/pyrophosphatase/phosphodiesterase" evidence="11">
    <location>
        <begin position="78"/>
        <end position="275"/>
    </location>
</feature>
<dbReference type="GO" id="GO:0004519">
    <property type="term" value="F:endonuclease activity"/>
    <property type="evidence" value="ECO:0007669"/>
    <property type="project" value="UniProtKB-KW"/>
</dbReference>
<evidence type="ECO:0000256" key="4">
    <source>
        <dbReference type="ARBA" id="ARBA00022723"/>
    </source>
</evidence>
<comment type="similarity">
    <text evidence="2 8">Belongs to the DNA/RNA non-specific endonuclease family.</text>
</comment>
<feature type="domain" description="ENPP1-3/EXOG-like endonuclease/phosphodiesterase" evidence="10">
    <location>
        <begin position="79"/>
        <end position="275"/>
    </location>
</feature>
<evidence type="ECO:0000256" key="3">
    <source>
        <dbReference type="ARBA" id="ARBA00022722"/>
    </source>
</evidence>
<comment type="cofactor">
    <cofactor evidence="1 8">
        <name>Mg(2+)</name>
        <dbReference type="ChEBI" id="CHEBI:18420"/>
    </cofactor>
</comment>
<evidence type="ECO:0000256" key="1">
    <source>
        <dbReference type="ARBA" id="ARBA00001946"/>
    </source>
</evidence>
<dbReference type="Proteomes" id="UP000636891">
    <property type="component" value="Unassembled WGS sequence"/>
</dbReference>
<reference evidence="12 13" key="1">
    <citation type="submission" date="2020-08" db="EMBL/GenBank/DDBJ databases">
        <title>Genome public.</title>
        <authorList>
            <person name="Liu C."/>
            <person name="Sun Q."/>
        </authorList>
    </citation>
    <scope>NUCLEOTIDE SEQUENCE [LARGE SCALE GENOMIC DNA]</scope>
    <source>
        <strain evidence="12 13">New-7</strain>
    </source>
</reference>
<dbReference type="SMART" id="SM00477">
    <property type="entry name" value="NUC"/>
    <property type="match status" value="1"/>
</dbReference>
<evidence type="ECO:0000313" key="13">
    <source>
        <dbReference type="Proteomes" id="UP000636891"/>
    </source>
</evidence>
<keyword evidence="7" id="KW-0460">Magnesium</keyword>
<comment type="caution">
    <text evidence="12">The sequence shown here is derived from an EMBL/GenBank/DDBJ whole genome shotgun (WGS) entry which is preliminary data.</text>
</comment>
<dbReference type="InterPro" id="IPR044929">
    <property type="entry name" value="DNA/RNA_non-sp_Endonuclease_sf"/>
</dbReference>
<evidence type="ECO:0000256" key="6">
    <source>
        <dbReference type="ARBA" id="ARBA00022801"/>
    </source>
</evidence>
<protein>
    <recommendedName>
        <fullName evidence="8">Endonuclease</fullName>
        <ecNumber evidence="8">3.1.30.-</ecNumber>
    </recommendedName>
</protein>
<evidence type="ECO:0000256" key="2">
    <source>
        <dbReference type="ARBA" id="ARBA00010052"/>
    </source>
</evidence>
<accession>A0ABR7CJS9</accession>
<dbReference type="EC" id="3.1.30.-" evidence="8"/>
<dbReference type="SUPFAM" id="SSF54060">
    <property type="entry name" value="His-Me finger endonucleases"/>
    <property type="match status" value="1"/>
</dbReference>
<dbReference type="PANTHER" id="PTHR13966">
    <property type="entry name" value="ENDONUCLEASE RELATED"/>
    <property type="match status" value="1"/>
</dbReference>
<dbReference type="Gene3D" id="3.40.570.10">
    <property type="entry name" value="Extracellular Endonuclease, subunit A"/>
    <property type="match status" value="1"/>
</dbReference>
<dbReference type="InterPro" id="IPR018524">
    <property type="entry name" value="DNA/RNA_endonuclease_AS"/>
</dbReference>
<organism evidence="12 13">
    <name type="scientific">Alistipes hominis</name>
    <dbReference type="NCBI Taxonomy" id="2763015"/>
    <lineage>
        <taxon>Bacteria</taxon>
        <taxon>Pseudomonadati</taxon>
        <taxon>Bacteroidota</taxon>
        <taxon>Bacteroidia</taxon>
        <taxon>Bacteroidales</taxon>
        <taxon>Rikenellaceae</taxon>
        <taxon>Alistipes</taxon>
    </lineage>
</organism>
<evidence type="ECO:0000259" key="11">
    <source>
        <dbReference type="SMART" id="SM00892"/>
    </source>
</evidence>
<dbReference type="InterPro" id="IPR001604">
    <property type="entry name" value="Endo_G_ENPP1-like_dom"/>
</dbReference>
<keyword evidence="5 8" id="KW-0255">Endonuclease</keyword>